<feature type="signal peptide" evidence="2">
    <location>
        <begin position="1"/>
        <end position="18"/>
    </location>
</feature>
<reference evidence="3" key="1">
    <citation type="submission" date="2020-10" db="EMBL/GenBank/DDBJ databases">
        <authorList>
            <person name="Gilroy R."/>
        </authorList>
    </citation>
    <scope>NUCLEOTIDE SEQUENCE</scope>
    <source>
        <strain evidence="3">B1-16210</strain>
    </source>
</reference>
<gene>
    <name evidence="3" type="ORF">IAC77_03180</name>
</gene>
<evidence type="ECO:0000313" key="3">
    <source>
        <dbReference type="EMBL" id="MBO8407437.1"/>
    </source>
</evidence>
<name>A0A940DEC5_9PROT</name>
<dbReference type="AlphaFoldDB" id="A0A940DEC5"/>
<comment type="caution">
    <text evidence="3">The sequence shown here is derived from an EMBL/GenBank/DDBJ whole genome shotgun (WGS) entry which is preliminary data.</text>
</comment>
<organism evidence="3 4">
    <name type="scientific">Candidatus Enterousia excrementavium</name>
    <dbReference type="NCBI Taxonomy" id="2840789"/>
    <lineage>
        <taxon>Bacteria</taxon>
        <taxon>Pseudomonadati</taxon>
        <taxon>Pseudomonadota</taxon>
        <taxon>Alphaproteobacteria</taxon>
        <taxon>Candidatus Enterousia</taxon>
    </lineage>
</organism>
<dbReference type="EMBL" id="JADINE010000040">
    <property type="protein sequence ID" value="MBO8407437.1"/>
    <property type="molecule type" value="Genomic_DNA"/>
</dbReference>
<evidence type="ECO:0000313" key="4">
    <source>
        <dbReference type="Proteomes" id="UP000721442"/>
    </source>
</evidence>
<reference evidence="3" key="2">
    <citation type="journal article" date="2021" name="PeerJ">
        <title>Extensive microbial diversity within the chicken gut microbiome revealed by metagenomics and culture.</title>
        <authorList>
            <person name="Gilroy R."/>
            <person name="Ravi A."/>
            <person name="Getino M."/>
            <person name="Pursley I."/>
            <person name="Horton D.L."/>
            <person name="Alikhan N.F."/>
            <person name="Baker D."/>
            <person name="Gharbi K."/>
            <person name="Hall N."/>
            <person name="Watson M."/>
            <person name="Adriaenssens E.M."/>
            <person name="Foster-Nyarko E."/>
            <person name="Jarju S."/>
            <person name="Secka A."/>
            <person name="Antonio M."/>
            <person name="Oren A."/>
            <person name="Chaudhuri R.R."/>
            <person name="La Ragione R."/>
            <person name="Hildebrand F."/>
            <person name="Pallen M.J."/>
        </authorList>
    </citation>
    <scope>NUCLEOTIDE SEQUENCE</scope>
    <source>
        <strain evidence="3">B1-16210</strain>
    </source>
</reference>
<sequence>MRKILPIIFCLVTCQAFADAITLENALRATYTACIGINDELSGLKTMAGINTAVTSVGTAAGAGATVVGIVKSSKDAKAEQLEQILQEIREKSENLAPMTELEVTVFMDEFNNSYNRVLRSADEIESELEKTNRQSKSLGNWRTGLLATSGATNVAGAIIAGTNQVRGDLKQQLETCVAAVDTLRDSIIQARLDGYDVTEAQEIADTCGEFKYADISSINTRGTGAAISSGVGAATGIAGAIVSASANKPRNDNNAQEKDRERNLNTASNVLAGATTAASATATVFNATQIGAIRRVSEIAEKCTGVLK</sequence>
<proteinExistence type="predicted"/>
<protein>
    <submittedName>
        <fullName evidence="3">Uncharacterized protein</fullName>
    </submittedName>
</protein>
<dbReference type="Proteomes" id="UP000721442">
    <property type="component" value="Unassembled WGS sequence"/>
</dbReference>
<keyword evidence="2" id="KW-0732">Signal</keyword>
<evidence type="ECO:0000256" key="1">
    <source>
        <dbReference type="SAM" id="Coils"/>
    </source>
</evidence>
<keyword evidence="1" id="KW-0175">Coiled coil</keyword>
<accession>A0A940DEC5</accession>
<evidence type="ECO:0000256" key="2">
    <source>
        <dbReference type="SAM" id="SignalP"/>
    </source>
</evidence>
<feature type="chain" id="PRO_5037528923" evidence="2">
    <location>
        <begin position="19"/>
        <end position="309"/>
    </location>
</feature>
<feature type="coiled-coil region" evidence="1">
    <location>
        <begin position="72"/>
        <end position="135"/>
    </location>
</feature>